<dbReference type="AlphaFoldDB" id="A0AAV5J6P5"/>
<evidence type="ECO:0000259" key="13">
    <source>
        <dbReference type="Pfam" id="PF09405"/>
    </source>
</evidence>
<evidence type="ECO:0000313" key="14">
    <source>
        <dbReference type="EMBL" id="GKV06560.1"/>
    </source>
</evidence>
<evidence type="ECO:0000256" key="6">
    <source>
        <dbReference type="ARBA" id="ARBA00022664"/>
    </source>
</evidence>
<feature type="domain" description="Btz" evidence="13">
    <location>
        <begin position="92"/>
        <end position="136"/>
    </location>
</feature>
<keyword evidence="10" id="KW-0866">Nonsense-mediated mRNA decay</keyword>
<evidence type="ECO:0000256" key="5">
    <source>
        <dbReference type="ARBA" id="ARBA00022490"/>
    </source>
</evidence>
<dbReference type="GO" id="GO:0003729">
    <property type="term" value="F:mRNA binding"/>
    <property type="evidence" value="ECO:0007669"/>
    <property type="project" value="InterPro"/>
</dbReference>
<keyword evidence="4" id="KW-0813">Transport</keyword>
<evidence type="ECO:0000256" key="10">
    <source>
        <dbReference type="ARBA" id="ARBA00023161"/>
    </source>
</evidence>
<evidence type="ECO:0000256" key="4">
    <source>
        <dbReference type="ARBA" id="ARBA00022448"/>
    </source>
</evidence>
<comment type="subcellular location">
    <subcellularLocation>
        <location evidence="2">Cytoplasm</location>
    </subcellularLocation>
    <subcellularLocation>
        <location evidence="1">Nucleus</location>
    </subcellularLocation>
</comment>
<evidence type="ECO:0000313" key="15">
    <source>
        <dbReference type="Proteomes" id="UP001054252"/>
    </source>
</evidence>
<keyword evidence="8" id="KW-0810">Translation regulation</keyword>
<name>A0AAV5J6P5_9ROSI</name>
<keyword evidence="9" id="KW-0694">RNA-binding</keyword>
<organism evidence="14 15">
    <name type="scientific">Rubroshorea leprosula</name>
    <dbReference type="NCBI Taxonomy" id="152421"/>
    <lineage>
        <taxon>Eukaryota</taxon>
        <taxon>Viridiplantae</taxon>
        <taxon>Streptophyta</taxon>
        <taxon>Embryophyta</taxon>
        <taxon>Tracheophyta</taxon>
        <taxon>Spermatophyta</taxon>
        <taxon>Magnoliopsida</taxon>
        <taxon>eudicotyledons</taxon>
        <taxon>Gunneridae</taxon>
        <taxon>Pentapetalae</taxon>
        <taxon>rosids</taxon>
        <taxon>malvids</taxon>
        <taxon>Malvales</taxon>
        <taxon>Dipterocarpaceae</taxon>
        <taxon>Rubroshorea</taxon>
    </lineage>
</organism>
<evidence type="ECO:0000256" key="11">
    <source>
        <dbReference type="ARBA" id="ARBA00023187"/>
    </source>
</evidence>
<keyword evidence="7" id="KW-0509">mRNA transport</keyword>
<sequence length="160" mass="18608">MGDVEERVEDAEYESESEDLALFFLRRREATDDDEEVEDCETVVSINRKLRMDYGDESDGLDGLPEYYDDVSYIDELEELADEVTDDFCGEKEPGDYEKGRAEDEVTAMKLRREMERDASSVPKVGAFYMHDDRFGFGRGRRQRYFSFGLILRFIIGTVN</sequence>
<dbReference type="Proteomes" id="UP001054252">
    <property type="component" value="Unassembled WGS sequence"/>
</dbReference>
<dbReference type="Pfam" id="PF09405">
    <property type="entry name" value="Btz"/>
    <property type="match status" value="1"/>
</dbReference>
<gene>
    <name evidence="14" type="ORF">SLEP1_g18436</name>
</gene>
<evidence type="ECO:0000256" key="12">
    <source>
        <dbReference type="ARBA" id="ARBA00023242"/>
    </source>
</evidence>
<dbReference type="PANTHER" id="PTHR46837:SF5">
    <property type="entry name" value="PROTEIN MLN51 HOMOLOG"/>
    <property type="match status" value="1"/>
</dbReference>
<comment type="caution">
    <text evidence="14">The sequence shown here is derived from an EMBL/GenBank/DDBJ whole genome shotgun (WGS) entry which is preliminary data.</text>
</comment>
<dbReference type="GO" id="GO:0051028">
    <property type="term" value="P:mRNA transport"/>
    <property type="evidence" value="ECO:0007669"/>
    <property type="project" value="UniProtKB-KW"/>
</dbReference>
<dbReference type="InterPro" id="IPR018545">
    <property type="entry name" value="Btz_dom"/>
</dbReference>
<comment type="similarity">
    <text evidence="3">Belongs to the CASC3 family.</text>
</comment>
<evidence type="ECO:0000256" key="7">
    <source>
        <dbReference type="ARBA" id="ARBA00022816"/>
    </source>
</evidence>
<dbReference type="InterPro" id="IPR044796">
    <property type="entry name" value="MLN51_plant"/>
</dbReference>
<evidence type="ECO:0000256" key="8">
    <source>
        <dbReference type="ARBA" id="ARBA00022845"/>
    </source>
</evidence>
<keyword evidence="5" id="KW-0963">Cytoplasm</keyword>
<dbReference type="GO" id="GO:0006417">
    <property type="term" value="P:regulation of translation"/>
    <property type="evidence" value="ECO:0007669"/>
    <property type="project" value="UniProtKB-KW"/>
</dbReference>
<protein>
    <recommendedName>
        <fullName evidence="13">Btz domain-containing protein</fullName>
    </recommendedName>
</protein>
<evidence type="ECO:0000256" key="9">
    <source>
        <dbReference type="ARBA" id="ARBA00022884"/>
    </source>
</evidence>
<dbReference type="EMBL" id="BPVZ01000025">
    <property type="protein sequence ID" value="GKV06560.1"/>
    <property type="molecule type" value="Genomic_DNA"/>
</dbReference>
<keyword evidence="11" id="KW-0508">mRNA splicing</keyword>
<dbReference type="GO" id="GO:0000184">
    <property type="term" value="P:nuclear-transcribed mRNA catabolic process, nonsense-mediated decay"/>
    <property type="evidence" value="ECO:0007669"/>
    <property type="project" value="UniProtKB-KW"/>
</dbReference>
<proteinExistence type="inferred from homology"/>
<evidence type="ECO:0000256" key="1">
    <source>
        <dbReference type="ARBA" id="ARBA00004123"/>
    </source>
</evidence>
<dbReference type="PANTHER" id="PTHR46837">
    <property type="entry name" value="PROTEIN MLN51 HOMOLOG"/>
    <property type="match status" value="1"/>
</dbReference>
<dbReference type="GO" id="GO:0008380">
    <property type="term" value="P:RNA splicing"/>
    <property type="evidence" value="ECO:0007669"/>
    <property type="project" value="UniProtKB-KW"/>
</dbReference>
<dbReference type="GO" id="GO:0006397">
    <property type="term" value="P:mRNA processing"/>
    <property type="evidence" value="ECO:0007669"/>
    <property type="project" value="UniProtKB-KW"/>
</dbReference>
<dbReference type="GO" id="GO:0035145">
    <property type="term" value="C:exon-exon junction complex"/>
    <property type="evidence" value="ECO:0007669"/>
    <property type="project" value="InterPro"/>
</dbReference>
<evidence type="ECO:0000256" key="3">
    <source>
        <dbReference type="ARBA" id="ARBA00009548"/>
    </source>
</evidence>
<evidence type="ECO:0000256" key="2">
    <source>
        <dbReference type="ARBA" id="ARBA00004496"/>
    </source>
</evidence>
<keyword evidence="6" id="KW-0507">mRNA processing</keyword>
<keyword evidence="12" id="KW-0539">Nucleus</keyword>
<dbReference type="GO" id="GO:0005737">
    <property type="term" value="C:cytoplasm"/>
    <property type="evidence" value="ECO:0007669"/>
    <property type="project" value="UniProtKB-SubCell"/>
</dbReference>
<reference evidence="14 15" key="1">
    <citation type="journal article" date="2021" name="Commun. Biol.">
        <title>The genome of Shorea leprosula (Dipterocarpaceae) highlights the ecological relevance of drought in aseasonal tropical rainforests.</title>
        <authorList>
            <person name="Ng K.K.S."/>
            <person name="Kobayashi M.J."/>
            <person name="Fawcett J.A."/>
            <person name="Hatakeyama M."/>
            <person name="Paape T."/>
            <person name="Ng C.H."/>
            <person name="Ang C.C."/>
            <person name="Tnah L.H."/>
            <person name="Lee C.T."/>
            <person name="Nishiyama T."/>
            <person name="Sese J."/>
            <person name="O'Brien M.J."/>
            <person name="Copetti D."/>
            <person name="Mohd Noor M.I."/>
            <person name="Ong R.C."/>
            <person name="Putra M."/>
            <person name="Sireger I.Z."/>
            <person name="Indrioko S."/>
            <person name="Kosugi Y."/>
            <person name="Izuno A."/>
            <person name="Isagi Y."/>
            <person name="Lee S.L."/>
            <person name="Shimizu K.K."/>
        </authorList>
    </citation>
    <scope>NUCLEOTIDE SEQUENCE [LARGE SCALE GENOMIC DNA]</scope>
    <source>
        <strain evidence="14">214</strain>
    </source>
</reference>
<accession>A0AAV5J6P5</accession>
<keyword evidence="15" id="KW-1185">Reference proteome</keyword>